<dbReference type="InterPro" id="IPR005528">
    <property type="entry name" value="ChpA-H"/>
</dbReference>
<evidence type="ECO:0000256" key="3">
    <source>
        <dbReference type="ARBA" id="ARBA00022525"/>
    </source>
</evidence>
<evidence type="ECO:0000256" key="2">
    <source>
        <dbReference type="ARBA" id="ARBA00022512"/>
    </source>
</evidence>
<evidence type="ECO:0000256" key="8">
    <source>
        <dbReference type="SAM" id="SignalP"/>
    </source>
</evidence>
<dbReference type="Proteomes" id="UP000788262">
    <property type="component" value="Unassembled WGS sequence"/>
</dbReference>
<keyword evidence="11" id="KW-1185">Reference proteome</keyword>
<organism evidence="10 11">
    <name type="scientific">Streptomyces actuosus</name>
    <dbReference type="NCBI Taxonomy" id="1885"/>
    <lineage>
        <taxon>Bacteria</taxon>
        <taxon>Bacillati</taxon>
        <taxon>Actinomycetota</taxon>
        <taxon>Actinomycetes</taxon>
        <taxon>Kitasatosporales</taxon>
        <taxon>Streptomycetaceae</taxon>
        <taxon>Streptomyces</taxon>
    </lineage>
</organism>
<evidence type="ECO:0000313" key="11">
    <source>
        <dbReference type="Proteomes" id="UP000788262"/>
    </source>
</evidence>
<keyword evidence="3" id="KW-0964">Secreted</keyword>
<evidence type="ECO:0000256" key="5">
    <source>
        <dbReference type="ARBA" id="ARBA00022889"/>
    </source>
</evidence>
<feature type="signal peptide" evidence="8">
    <location>
        <begin position="1"/>
        <end position="22"/>
    </location>
</feature>
<keyword evidence="2" id="KW-0134">Cell wall</keyword>
<dbReference type="EMBL" id="JAFFZS010000053">
    <property type="protein sequence ID" value="MBN0048968.1"/>
    <property type="molecule type" value="Genomic_DNA"/>
</dbReference>
<keyword evidence="4 8" id="KW-0732">Signal</keyword>
<sequence length="79" mass="7087">MNIAKKAAVAVAVAGVAAGASAGAAVADAGAAGAAVKSPGVGSGNLGQVPVHIPVNVVGNTVNGIAGLNPAFGNTGAND</sequence>
<evidence type="ECO:0000259" key="9">
    <source>
        <dbReference type="PROSITE" id="PS51884"/>
    </source>
</evidence>
<dbReference type="RefSeq" id="WP_205387089.1">
    <property type="nucleotide sequence ID" value="NZ_JAFFZS010000053.1"/>
</dbReference>
<evidence type="ECO:0000313" key="10">
    <source>
        <dbReference type="EMBL" id="MBN0048968.1"/>
    </source>
</evidence>
<dbReference type="Pfam" id="PF03777">
    <property type="entry name" value="ChpA-C"/>
    <property type="match status" value="1"/>
</dbReference>
<evidence type="ECO:0000256" key="6">
    <source>
        <dbReference type="ARBA" id="ARBA00023087"/>
    </source>
</evidence>
<feature type="domain" description="Chaplin" evidence="9">
    <location>
        <begin position="38"/>
        <end position="78"/>
    </location>
</feature>
<gene>
    <name evidence="10" type="ORF">JS756_33775</name>
</gene>
<comment type="subcellular location">
    <subcellularLocation>
        <location evidence="1">Secreted</location>
        <location evidence="1">Cell wall</location>
    </subcellularLocation>
</comment>
<comment type="caution">
    <text evidence="10">The sequence shown here is derived from an EMBL/GenBank/DDBJ whole genome shotgun (WGS) entry which is preliminary data.</text>
</comment>
<proteinExistence type="predicted"/>
<dbReference type="PROSITE" id="PS51884">
    <property type="entry name" value="CHAPLIN"/>
    <property type="match status" value="1"/>
</dbReference>
<evidence type="ECO:0000256" key="7">
    <source>
        <dbReference type="PROSITE-ProRule" id="PRU01232"/>
    </source>
</evidence>
<accession>A0ABS2W134</accession>
<reference evidence="10 11" key="1">
    <citation type="submission" date="2021-02" db="EMBL/GenBank/DDBJ databases">
        <title>Whole genome sequencing of Streptomyces actuosus VRA1.</title>
        <authorList>
            <person name="Sen G."/>
            <person name="Sen A."/>
        </authorList>
    </citation>
    <scope>NUCLEOTIDE SEQUENCE [LARGE SCALE GENOMIC DNA]</scope>
    <source>
        <strain evidence="10 11">VRA1</strain>
    </source>
</reference>
<keyword evidence="5" id="KW-0130">Cell adhesion</keyword>
<keyword evidence="6 7" id="KW-0034">Amyloid</keyword>
<name>A0ABS2W134_STRAS</name>
<evidence type="ECO:0000256" key="4">
    <source>
        <dbReference type="ARBA" id="ARBA00022729"/>
    </source>
</evidence>
<protein>
    <submittedName>
        <fullName evidence="10">Chaplin</fullName>
    </submittedName>
</protein>
<feature type="chain" id="PRO_5045405988" evidence="8">
    <location>
        <begin position="23"/>
        <end position="79"/>
    </location>
</feature>
<evidence type="ECO:0000256" key="1">
    <source>
        <dbReference type="ARBA" id="ARBA00004191"/>
    </source>
</evidence>